<keyword evidence="1" id="KW-0812">Transmembrane</keyword>
<dbReference type="EMBL" id="SNYW01000006">
    <property type="protein sequence ID" value="TDQ84623.1"/>
    <property type="molecule type" value="Genomic_DNA"/>
</dbReference>
<accession>A0A4R6WYT5</accession>
<dbReference type="RefSeq" id="WP_133612636.1">
    <property type="nucleotide sequence ID" value="NZ_SNYW01000006.1"/>
</dbReference>
<feature type="transmembrane region" description="Helical" evidence="1">
    <location>
        <begin position="131"/>
        <end position="152"/>
    </location>
</feature>
<proteinExistence type="predicted"/>
<dbReference type="Proteomes" id="UP000295783">
    <property type="component" value="Unassembled WGS sequence"/>
</dbReference>
<evidence type="ECO:0000256" key="1">
    <source>
        <dbReference type="SAM" id="Phobius"/>
    </source>
</evidence>
<comment type="caution">
    <text evidence="3">The sequence shown here is derived from an EMBL/GenBank/DDBJ whole genome shotgun (WGS) entry which is preliminary data.</text>
</comment>
<dbReference type="InterPro" id="IPR005804">
    <property type="entry name" value="FA_desaturase_dom"/>
</dbReference>
<feature type="domain" description="Fatty acid desaturase" evidence="2">
    <location>
        <begin position="46"/>
        <end position="291"/>
    </location>
</feature>
<sequence>MAESTANDAAFYRRLNIALLAGYGGAAMAAYFLLPLLIHRQGVTWAWLLLPLVLASNGYWATLHEAIHGQLLTGAGANRRAGRVLAILWGSSFRLLRFGHLMHHRFNRHALDRPDCYDPARDRPAAARLRFYGEILGGLYLLELLTPLLYLLPRTLVEGLVARVYAGDEGAMPRLRQLALQTLAGAEGVAEIRRDALLAWGLILLALWAWGAYWPAFALFLIGRGLLVSLTDNVYHYATPLDRVEFAYNLRLPRPLQALFLNMNMHRVHHRHMQAPWWQLPHFFAADRDGYDGSFMRGLARQARGPVPAASARRDTPA</sequence>
<reference evidence="3 4" key="1">
    <citation type="submission" date="2019-03" db="EMBL/GenBank/DDBJ databases">
        <title>Genomic Encyclopedia of Type Strains, Phase III (KMG-III): the genomes of soil and plant-associated and newly described type strains.</title>
        <authorList>
            <person name="Whitman W."/>
        </authorList>
    </citation>
    <scope>NUCLEOTIDE SEQUENCE [LARGE SCALE GENOMIC DNA]</scope>
    <source>
        <strain evidence="3 4">CGMCC 1.7660</strain>
    </source>
</reference>
<protein>
    <submittedName>
        <fullName evidence="3">Fatty acid desaturase</fullName>
    </submittedName>
</protein>
<keyword evidence="1" id="KW-0472">Membrane</keyword>
<organism evidence="3 4">
    <name type="scientific">Dongia mobilis</name>
    <dbReference type="NCBI Taxonomy" id="578943"/>
    <lineage>
        <taxon>Bacteria</taxon>
        <taxon>Pseudomonadati</taxon>
        <taxon>Pseudomonadota</taxon>
        <taxon>Alphaproteobacteria</taxon>
        <taxon>Rhodospirillales</taxon>
        <taxon>Dongiaceae</taxon>
        <taxon>Dongia</taxon>
    </lineage>
</organism>
<feature type="transmembrane region" description="Helical" evidence="1">
    <location>
        <begin position="45"/>
        <end position="61"/>
    </location>
</feature>
<dbReference type="Pfam" id="PF00487">
    <property type="entry name" value="FA_desaturase"/>
    <property type="match status" value="1"/>
</dbReference>
<name>A0A4R6WYT5_9PROT</name>
<feature type="transmembrane region" description="Helical" evidence="1">
    <location>
        <begin position="197"/>
        <end position="222"/>
    </location>
</feature>
<dbReference type="OrthoDB" id="9769653at2"/>
<dbReference type="GO" id="GO:0006629">
    <property type="term" value="P:lipid metabolic process"/>
    <property type="evidence" value="ECO:0007669"/>
    <property type="project" value="InterPro"/>
</dbReference>
<evidence type="ECO:0000259" key="2">
    <source>
        <dbReference type="Pfam" id="PF00487"/>
    </source>
</evidence>
<dbReference type="CDD" id="cd01060">
    <property type="entry name" value="Membrane-FADS-like"/>
    <property type="match status" value="1"/>
</dbReference>
<keyword evidence="1" id="KW-1133">Transmembrane helix</keyword>
<feature type="transmembrane region" description="Helical" evidence="1">
    <location>
        <begin position="17"/>
        <end position="38"/>
    </location>
</feature>
<gene>
    <name evidence="3" type="ORF">A8950_1182</name>
</gene>
<evidence type="ECO:0000313" key="4">
    <source>
        <dbReference type="Proteomes" id="UP000295783"/>
    </source>
</evidence>
<evidence type="ECO:0000313" key="3">
    <source>
        <dbReference type="EMBL" id="TDQ84623.1"/>
    </source>
</evidence>
<keyword evidence="4" id="KW-1185">Reference proteome</keyword>
<dbReference type="AlphaFoldDB" id="A0A4R6WYT5"/>